<dbReference type="EMBL" id="LK028584">
    <property type="protein sequence ID" value="CDS21784.1"/>
    <property type="molecule type" value="Genomic_DNA"/>
</dbReference>
<keyword evidence="4" id="KW-0206">Cytoskeleton</keyword>
<comment type="subcellular location">
    <subcellularLocation>
        <location evidence="1">Cytoplasm</location>
        <location evidence="1">Cytoskeleton</location>
        <location evidence="1">Microtubule organizing center</location>
    </subcellularLocation>
</comment>
<dbReference type="OrthoDB" id="48571at2759"/>
<dbReference type="GO" id="GO:0005819">
    <property type="term" value="C:spindle"/>
    <property type="evidence" value="ECO:0007669"/>
    <property type="project" value="TreeGrafter"/>
</dbReference>
<dbReference type="GO" id="GO:0000931">
    <property type="term" value="C:gamma-tubulin ring complex"/>
    <property type="evidence" value="ECO:0007669"/>
    <property type="project" value="InterPro"/>
</dbReference>
<evidence type="ECO:0000256" key="4">
    <source>
        <dbReference type="ARBA" id="ARBA00023212"/>
    </source>
</evidence>
<accession>A0A068WVU8</accession>
<gene>
    <name evidence="5" type="ORF">EgrG_000128600</name>
</gene>
<dbReference type="InterPro" id="IPR022214">
    <property type="entry name" value="MZT1"/>
</dbReference>
<dbReference type="WBParaSite" id="EgrG_000128600">
    <property type="protein sequence ID" value="EgrG_000128600"/>
    <property type="gene ID" value="EgrG_000128600"/>
</dbReference>
<evidence type="ECO:0000313" key="5">
    <source>
        <dbReference type="EMBL" id="CDS21784.1"/>
    </source>
</evidence>
<evidence type="ECO:0000256" key="2">
    <source>
        <dbReference type="ARBA" id="ARBA00011015"/>
    </source>
</evidence>
<dbReference type="GO" id="GO:0033566">
    <property type="term" value="P:gamma-tubulin complex localization"/>
    <property type="evidence" value="ECO:0007669"/>
    <property type="project" value="InterPro"/>
</dbReference>
<dbReference type="GO" id="GO:0051415">
    <property type="term" value="P:microtubule nucleation by interphase microtubule organizing center"/>
    <property type="evidence" value="ECO:0007669"/>
    <property type="project" value="TreeGrafter"/>
</dbReference>
<dbReference type="GO" id="GO:0090307">
    <property type="term" value="P:mitotic spindle assembly"/>
    <property type="evidence" value="ECO:0007669"/>
    <property type="project" value="TreeGrafter"/>
</dbReference>
<keyword evidence="3" id="KW-0963">Cytoplasm</keyword>
<evidence type="ECO:0000313" key="6">
    <source>
        <dbReference type="Proteomes" id="UP000492820"/>
    </source>
</evidence>
<sequence length="74" mass="8064">MSDLHELSVNAEVFGILYEISKELGTGLSQEELRASLRLIENGADPTALALVVKQLKEEVRRMKAEAAGAQDIP</sequence>
<evidence type="ECO:0000313" key="7">
    <source>
        <dbReference type="WBParaSite" id="EgrG_000128600"/>
    </source>
</evidence>
<dbReference type="GO" id="GO:0031021">
    <property type="term" value="C:interphase microtubule organizing center"/>
    <property type="evidence" value="ECO:0007669"/>
    <property type="project" value="TreeGrafter"/>
</dbReference>
<evidence type="ECO:0000256" key="3">
    <source>
        <dbReference type="ARBA" id="ARBA00022490"/>
    </source>
</evidence>
<protein>
    <submittedName>
        <fullName evidence="5 7">Expressed conserved protein</fullName>
    </submittedName>
</protein>
<comment type="similarity">
    <text evidence="2">Belongs to the MOZART1 family.</text>
</comment>
<reference evidence="5 6" key="1">
    <citation type="journal article" date="2013" name="Nature">
        <title>The genomes of four tapeworm species reveal adaptations to parasitism.</title>
        <authorList>
            <person name="Tsai I.J."/>
            <person name="Zarowiecki M."/>
            <person name="Holroyd N."/>
            <person name="Garciarrubio A."/>
            <person name="Sanchez-Flores A."/>
            <person name="Brooks K.L."/>
            <person name="Tracey A."/>
            <person name="Bobes R.J."/>
            <person name="Fragoso G."/>
            <person name="Sciutto E."/>
            <person name="Aslett M."/>
            <person name="Beasley H."/>
            <person name="Bennett H.M."/>
            <person name="Cai J."/>
            <person name="Camicia F."/>
            <person name="Clark R."/>
            <person name="Cucher M."/>
            <person name="De Silva N."/>
            <person name="Day T.A."/>
            <person name="Deplazes P."/>
            <person name="Estrada K."/>
            <person name="Fernandez C."/>
            <person name="Holland P.W."/>
            <person name="Hou J."/>
            <person name="Hu S."/>
            <person name="Huckvale T."/>
            <person name="Hung S.S."/>
            <person name="Kamenetzky L."/>
            <person name="Keane J.A."/>
            <person name="Kiss F."/>
            <person name="Koziol U."/>
            <person name="Lambert O."/>
            <person name="Liu K."/>
            <person name="Luo X."/>
            <person name="Luo Y."/>
            <person name="Macchiaroli N."/>
            <person name="Nichol S."/>
            <person name="Paps J."/>
            <person name="Parkinson J."/>
            <person name="Pouchkina-Stantcheva N."/>
            <person name="Riddiford N."/>
            <person name="Rosenzvit M."/>
            <person name="Salinas G."/>
            <person name="Wasmuth J.D."/>
            <person name="Zamanian M."/>
            <person name="Zheng Y."/>
            <person name="Cai X."/>
            <person name="Soberon X."/>
            <person name="Olson P.D."/>
            <person name="Laclette J.P."/>
            <person name="Brehm K."/>
            <person name="Berriman M."/>
            <person name="Garciarrubio A."/>
            <person name="Bobes R.J."/>
            <person name="Fragoso G."/>
            <person name="Sanchez-Flores A."/>
            <person name="Estrada K."/>
            <person name="Cevallos M.A."/>
            <person name="Morett E."/>
            <person name="Gonzalez V."/>
            <person name="Portillo T."/>
            <person name="Ochoa-Leyva A."/>
            <person name="Jose M.V."/>
            <person name="Sciutto E."/>
            <person name="Landa A."/>
            <person name="Jimenez L."/>
            <person name="Valdes V."/>
            <person name="Carrero J.C."/>
            <person name="Larralde C."/>
            <person name="Morales-Montor J."/>
            <person name="Limon-Lason J."/>
            <person name="Soberon X."/>
            <person name="Laclette J.P."/>
        </authorList>
    </citation>
    <scope>NUCLEOTIDE SEQUENCE [LARGE SCALE GENOMIC DNA]</scope>
</reference>
<reference evidence="5" key="2">
    <citation type="submission" date="2014-06" db="EMBL/GenBank/DDBJ databases">
        <authorList>
            <person name="Aslett M."/>
        </authorList>
    </citation>
    <scope>NUCLEOTIDE SEQUENCE</scope>
</reference>
<dbReference type="PANTHER" id="PTHR28520">
    <property type="entry name" value="MITOTIC-SPINDLE ORGANIZING PROTEIN 1"/>
    <property type="match status" value="1"/>
</dbReference>
<dbReference type="Pfam" id="PF12554">
    <property type="entry name" value="MOZART1"/>
    <property type="match status" value="1"/>
</dbReference>
<evidence type="ECO:0000256" key="1">
    <source>
        <dbReference type="ARBA" id="ARBA00004267"/>
    </source>
</evidence>
<dbReference type="Proteomes" id="UP000492820">
    <property type="component" value="Unassembled WGS sequence"/>
</dbReference>
<reference evidence="7" key="3">
    <citation type="submission" date="2020-10" db="UniProtKB">
        <authorList>
            <consortium name="WormBaseParasite"/>
        </authorList>
    </citation>
    <scope>IDENTIFICATION</scope>
</reference>
<proteinExistence type="inferred from homology"/>
<dbReference type="PANTHER" id="PTHR28520:SF2">
    <property type="entry name" value="MITOTIC-SPINDLE ORGANIZING PROTEIN 1"/>
    <property type="match status" value="1"/>
</dbReference>
<organism evidence="5">
    <name type="scientific">Echinococcus granulosus</name>
    <name type="common">Hydatid tapeworm</name>
    <dbReference type="NCBI Taxonomy" id="6210"/>
    <lineage>
        <taxon>Eukaryota</taxon>
        <taxon>Metazoa</taxon>
        <taxon>Spiralia</taxon>
        <taxon>Lophotrochozoa</taxon>
        <taxon>Platyhelminthes</taxon>
        <taxon>Cestoda</taxon>
        <taxon>Eucestoda</taxon>
        <taxon>Cyclophyllidea</taxon>
        <taxon>Taeniidae</taxon>
        <taxon>Echinococcus</taxon>
        <taxon>Echinococcus granulosus group</taxon>
    </lineage>
</organism>
<dbReference type="AlphaFoldDB" id="A0A068WVU8"/>
<name>A0A068WVU8_ECHGR</name>